<dbReference type="EC" id="4.2.2.n1" evidence="8"/>
<dbReference type="Gene3D" id="1.10.530.10">
    <property type="match status" value="1"/>
</dbReference>
<keyword evidence="6 8" id="KW-0456">Lyase</keyword>
<gene>
    <name evidence="8 10" type="primary">mltF</name>
    <name evidence="10" type="ORF">GCM10023333_34120</name>
</gene>
<keyword evidence="3 8" id="KW-0732">Signal</keyword>
<dbReference type="SMART" id="SM00062">
    <property type="entry name" value="PBPb"/>
    <property type="match status" value="1"/>
</dbReference>
<comment type="similarity">
    <text evidence="8">In the N-terminal section; belongs to the bacterial solute-binding protein 3 family.</text>
</comment>
<dbReference type="InterPro" id="IPR008258">
    <property type="entry name" value="Transglycosylase_SLT_dom_1"/>
</dbReference>
<keyword evidence="4 8" id="KW-0472">Membrane</keyword>
<feature type="active site" evidence="8">
    <location>
        <position position="306"/>
    </location>
</feature>
<dbReference type="Pfam" id="PF00497">
    <property type="entry name" value="SBP_bac_3"/>
    <property type="match status" value="1"/>
</dbReference>
<evidence type="ECO:0000259" key="9">
    <source>
        <dbReference type="SMART" id="SM00062"/>
    </source>
</evidence>
<evidence type="ECO:0000313" key="11">
    <source>
        <dbReference type="Proteomes" id="UP001499988"/>
    </source>
</evidence>
<dbReference type="Pfam" id="PF01464">
    <property type="entry name" value="SLT"/>
    <property type="match status" value="1"/>
</dbReference>
<evidence type="ECO:0000256" key="7">
    <source>
        <dbReference type="ARBA" id="ARBA00023316"/>
    </source>
</evidence>
<dbReference type="HAMAP" id="MF_02016">
    <property type="entry name" value="MltF"/>
    <property type="match status" value="1"/>
</dbReference>
<sequence>MRSLLQSFAYAHLGLTLTACVEFEQNSPPSRPELPEVLVVGTLSSPSSYQIRGQGPVGFDYELAQEFGDYLQRRVKVTPYSSMETLFQAMDAGEVDLMAAALTRTPLRQQFWHFGPPLYDVTPKLIYRHDRPKPVDLGDVTLSLVVVKGSSHAELLHQAKSLDYPNLEWGETVEYDSDELAAMVAQGQLDYTLIDSTHLALNQRYHPTLRAAFDVGPPLPVAWALPKQRHDPLFSALLDFWDSEVKSGRLKRLEEKYFGHVQRFDFVDTRAFIRAVATELPRYQALFQQYAGELDWRKLAAVSYQESHWDPNARSPTGVRGLMMLTQSTAKRMGISNRLDPEQSIRGGSAYLQQLITRLPPNIPEDEAMWFALAAYNIGLGHLEDARVITQRHGKDPNNWGDVKQHLPLLRQRKHYERTKYGFARGDEAAHYVANIRRYYDTLLWLDQQISPAEETAGTATVGDTDLSP</sequence>
<evidence type="ECO:0000313" key="10">
    <source>
        <dbReference type="EMBL" id="GAA4897948.1"/>
    </source>
</evidence>
<comment type="subcellular location">
    <subcellularLocation>
        <location evidence="8">Cell outer membrane</location>
        <topology evidence="8">Peripheral membrane protein</topology>
    </subcellularLocation>
    <text evidence="8">Attached to the inner leaflet of the outer membrane.</text>
</comment>
<evidence type="ECO:0000256" key="4">
    <source>
        <dbReference type="ARBA" id="ARBA00023136"/>
    </source>
</evidence>
<dbReference type="CDD" id="cd13403">
    <property type="entry name" value="MLTF-like"/>
    <property type="match status" value="1"/>
</dbReference>
<protein>
    <recommendedName>
        <fullName evidence="8">Membrane-bound lytic murein transglycosylase F</fullName>
        <ecNumber evidence="8">4.2.2.n1</ecNumber>
    </recommendedName>
    <alternativeName>
        <fullName evidence="8">Murein lyase F</fullName>
    </alternativeName>
</protein>
<dbReference type="InterPro" id="IPR023346">
    <property type="entry name" value="Lysozyme-like_dom_sf"/>
</dbReference>
<keyword evidence="5 8" id="KW-0998">Cell outer membrane</keyword>
<dbReference type="SUPFAM" id="SSF53850">
    <property type="entry name" value="Periplasmic binding protein-like II"/>
    <property type="match status" value="1"/>
</dbReference>
<dbReference type="CDD" id="cd01009">
    <property type="entry name" value="PBP2_YfhD_N"/>
    <property type="match status" value="1"/>
</dbReference>
<dbReference type="InterPro" id="IPR023703">
    <property type="entry name" value="MltF"/>
</dbReference>
<proteinExistence type="inferred from homology"/>
<comment type="caution">
    <text evidence="10">The sequence shown here is derived from an EMBL/GenBank/DDBJ whole genome shotgun (WGS) entry which is preliminary data.</text>
</comment>
<comment type="function">
    <text evidence="8">Murein-degrading enzyme that degrades murein glycan strands and insoluble, high-molecular weight murein sacculi, with the concomitant formation of a 1,6-anhydromuramoyl product. Lytic transglycosylases (LTs) play an integral role in the metabolism of the peptidoglycan (PG) sacculus. Their lytic action creates space within the PG sacculus to allow for its expansion as well as for the insertion of various structures such as secretion systems and flagella.</text>
</comment>
<comment type="similarity">
    <text evidence="8">In the C-terminal section; belongs to the transglycosylase Slt family.</text>
</comment>
<evidence type="ECO:0000256" key="1">
    <source>
        <dbReference type="ARBA" id="ARBA00007734"/>
    </source>
</evidence>
<evidence type="ECO:0000256" key="6">
    <source>
        <dbReference type="ARBA" id="ARBA00023239"/>
    </source>
</evidence>
<dbReference type="Proteomes" id="UP001499988">
    <property type="component" value="Unassembled WGS sequence"/>
</dbReference>
<name>A0ABP9FDT8_9GAMM</name>
<comment type="caution">
    <text evidence="8">Lacks conserved residue(s) required for the propagation of feature annotation.</text>
</comment>
<dbReference type="PANTHER" id="PTHR35936">
    <property type="entry name" value="MEMBRANE-BOUND LYTIC MUREIN TRANSGLYCOSYLASE F"/>
    <property type="match status" value="1"/>
</dbReference>
<evidence type="ECO:0000256" key="2">
    <source>
        <dbReference type="ARBA" id="ARBA00010333"/>
    </source>
</evidence>
<evidence type="ECO:0000256" key="8">
    <source>
        <dbReference type="HAMAP-Rule" id="MF_02016"/>
    </source>
</evidence>
<comment type="catalytic activity">
    <reaction evidence="8">
        <text>Exolytic cleavage of the (1-&gt;4)-beta-glycosidic linkage between N-acetylmuramic acid (MurNAc) and N-acetylglucosamine (GlcNAc) residues in peptidoglycan, from either the reducing or the non-reducing ends of the peptidoglycan chains, with concomitant formation of a 1,6-anhydrobond in the MurNAc residue.</text>
        <dbReference type="EC" id="4.2.2.n1"/>
    </reaction>
</comment>
<dbReference type="PROSITE" id="PS51257">
    <property type="entry name" value="PROKAR_LIPOPROTEIN"/>
    <property type="match status" value="1"/>
</dbReference>
<evidence type="ECO:0000256" key="5">
    <source>
        <dbReference type="ARBA" id="ARBA00023237"/>
    </source>
</evidence>
<organism evidence="10 11">
    <name type="scientific">Ferrimonas pelagia</name>
    <dbReference type="NCBI Taxonomy" id="1177826"/>
    <lineage>
        <taxon>Bacteria</taxon>
        <taxon>Pseudomonadati</taxon>
        <taxon>Pseudomonadota</taxon>
        <taxon>Gammaproteobacteria</taxon>
        <taxon>Alteromonadales</taxon>
        <taxon>Ferrimonadaceae</taxon>
        <taxon>Ferrimonas</taxon>
    </lineage>
</organism>
<dbReference type="InterPro" id="IPR001638">
    <property type="entry name" value="Solute-binding_3/MltF_N"/>
</dbReference>
<feature type="domain" description="Solute-binding protein family 3/N-terminal" evidence="9">
    <location>
        <begin position="37"/>
        <end position="261"/>
    </location>
</feature>
<keyword evidence="7 8" id="KW-0961">Cell wall biogenesis/degradation</keyword>
<dbReference type="Gene3D" id="3.40.190.10">
    <property type="entry name" value="Periplasmic binding protein-like II"/>
    <property type="match status" value="2"/>
</dbReference>
<accession>A0ABP9FDT8</accession>
<comment type="similarity">
    <text evidence="1">Belongs to the transglycosylase Slt family.</text>
</comment>
<dbReference type="NCBIfam" id="NF008112">
    <property type="entry name" value="PRK10859.1"/>
    <property type="match status" value="1"/>
</dbReference>
<feature type="region of interest" description="LT domain" evidence="8">
    <location>
        <begin position="262"/>
        <end position="469"/>
    </location>
</feature>
<dbReference type="EMBL" id="BAABJZ010000099">
    <property type="protein sequence ID" value="GAA4897948.1"/>
    <property type="molecule type" value="Genomic_DNA"/>
</dbReference>
<comment type="similarity">
    <text evidence="2">Belongs to the bacterial solute-binding protein 3 family.</text>
</comment>
<keyword evidence="11" id="KW-1185">Reference proteome</keyword>
<dbReference type="PANTHER" id="PTHR35936:SF32">
    <property type="entry name" value="MEMBRANE-BOUND LYTIC MUREIN TRANSGLYCOSYLASE F"/>
    <property type="match status" value="1"/>
</dbReference>
<reference evidence="11" key="1">
    <citation type="journal article" date="2019" name="Int. J. Syst. Evol. Microbiol.">
        <title>The Global Catalogue of Microorganisms (GCM) 10K type strain sequencing project: providing services to taxonomists for standard genome sequencing and annotation.</title>
        <authorList>
            <consortium name="The Broad Institute Genomics Platform"/>
            <consortium name="The Broad Institute Genome Sequencing Center for Infectious Disease"/>
            <person name="Wu L."/>
            <person name="Ma J."/>
        </authorList>
    </citation>
    <scope>NUCLEOTIDE SEQUENCE [LARGE SCALE GENOMIC DNA]</scope>
    <source>
        <strain evidence="11">JCM 18401</strain>
    </source>
</reference>
<dbReference type="SUPFAM" id="SSF53955">
    <property type="entry name" value="Lysozyme-like"/>
    <property type="match status" value="1"/>
</dbReference>
<dbReference type="PROSITE" id="PS00922">
    <property type="entry name" value="TRANSGLYCOSYLASE"/>
    <property type="match status" value="1"/>
</dbReference>
<evidence type="ECO:0000256" key="3">
    <source>
        <dbReference type="ARBA" id="ARBA00022729"/>
    </source>
</evidence>
<dbReference type="InterPro" id="IPR000189">
    <property type="entry name" value="Transglyc_AS"/>
</dbReference>
<comment type="domain">
    <text evidence="8">The N-terminal domain does not have lytic activity and probably modulates enzymatic activity. The C-terminal domain is the catalytic active domain.</text>
</comment>